<dbReference type="SUPFAM" id="SSF55931">
    <property type="entry name" value="Glutamine synthetase/guanido kinase"/>
    <property type="match status" value="1"/>
</dbReference>
<dbReference type="NCBIfam" id="NF002194">
    <property type="entry name" value="PRK01059.1-4"/>
    <property type="match status" value="1"/>
</dbReference>
<accession>A0A8J2BJ17</accession>
<keyword evidence="10" id="KW-1185">Reference proteome</keyword>
<keyword evidence="4 5" id="KW-0067">ATP-binding</keyword>
<dbReference type="PANTHER" id="PTHR11547">
    <property type="entry name" value="ARGININE OR CREATINE KINASE"/>
    <property type="match status" value="1"/>
</dbReference>
<evidence type="ECO:0000313" key="9">
    <source>
        <dbReference type="EMBL" id="CAF0688890.1"/>
    </source>
</evidence>
<keyword evidence="2 5" id="KW-0547">Nucleotide-binding</keyword>
<feature type="short sequence motif" description="RDXXRA motif of the pArg binding pocket involved in allosteric regulation" evidence="5">
    <location>
        <begin position="385"/>
        <end position="390"/>
    </location>
</feature>
<dbReference type="InterPro" id="IPR000749">
    <property type="entry name" value="ATP-guanido_PTrfase"/>
</dbReference>
<dbReference type="GO" id="GO:0004111">
    <property type="term" value="F:creatine kinase activity"/>
    <property type="evidence" value="ECO:0007669"/>
    <property type="project" value="InterPro"/>
</dbReference>
<dbReference type="PROSITE" id="PS51510">
    <property type="entry name" value="PHOSPHAGEN_KINASE_C"/>
    <property type="match status" value="1"/>
</dbReference>
<dbReference type="GO" id="GO:0005615">
    <property type="term" value="C:extracellular space"/>
    <property type="evidence" value="ECO:0007669"/>
    <property type="project" value="TreeGrafter"/>
</dbReference>
<dbReference type="EMBL" id="CAJNOB010000001">
    <property type="protein sequence ID" value="CAF0688890.1"/>
    <property type="molecule type" value="Genomic_DNA"/>
</dbReference>
<evidence type="ECO:0000256" key="5">
    <source>
        <dbReference type="HAMAP-Rule" id="MF_00602"/>
    </source>
</evidence>
<comment type="catalytic activity">
    <reaction evidence="5">
        <text>L-arginyl-[protein] + ATP = N(omega)-phospho-L-arginyl-[protein] + ADP + H(+)</text>
        <dbReference type="Rhea" id="RHEA:43384"/>
        <dbReference type="Rhea" id="RHEA-COMP:10532"/>
        <dbReference type="Rhea" id="RHEA-COMP:10533"/>
        <dbReference type="ChEBI" id="CHEBI:15378"/>
        <dbReference type="ChEBI" id="CHEBI:29965"/>
        <dbReference type="ChEBI" id="CHEBI:30616"/>
        <dbReference type="ChEBI" id="CHEBI:83226"/>
        <dbReference type="ChEBI" id="CHEBI:456216"/>
        <dbReference type="EC" id="2.7.14.1"/>
    </reaction>
</comment>
<dbReference type="AlphaFoldDB" id="A0A8J2BJ17"/>
<evidence type="ECO:0000256" key="2">
    <source>
        <dbReference type="ARBA" id="ARBA00022741"/>
    </source>
</evidence>
<organism evidence="9 10">
    <name type="scientific">Candidatus Methylacidithermus pantelleriae</name>
    <dbReference type="NCBI Taxonomy" id="2744239"/>
    <lineage>
        <taxon>Bacteria</taxon>
        <taxon>Pseudomonadati</taxon>
        <taxon>Verrucomicrobiota</taxon>
        <taxon>Methylacidiphilae</taxon>
        <taxon>Methylacidiphilales</taxon>
        <taxon>Methylacidiphilaceae</taxon>
        <taxon>Candidatus Methylacidithermus</taxon>
    </lineage>
</organism>
<dbReference type="GO" id="GO:0046314">
    <property type="term" value="P:phosphocreatine biosynthetic process"/>
    <property type="evidence" value="ECO:0007669"/>
    <property type="project" value="InterPro"/>
</dbReference>
<comment type="function">
    <text evidence="5">Catalyzes the specific phosphorylation of arginine residues in proteins.</text>
</comment>
<dbReference type="Pfam" id="PF00217">
    <property type="entry name" value="ATP-gua_Ptrans"/>
    <property type="match status" value="1"/>
</dbReference>
<dbReference type="InterPro" id="IPR022415">
    <property type="entry name" value="ATP-guanido_PTrfase_AS"/>
</dbReference>
<evidence type="ECO:0000256" key="4">
    <source>
        <dbReference type="ARBA" id="ARBA00022840"/>
    </source>
</evidence>
<comment type="activity regulation">
    <text evidence="5">Appears to be allosterically activated by the binding of pArg-containing polypeptides to the pArg-binding pocket localized in the C-terminal domain of McsB.</text>
</comment>
<dbReference type="PANTHER" id="PTHR11547:SF38">
    <property type="entry name" value="ARGININE KINASE 1-RELATED"/>
    <property type="match status" value="1"/>
</dbReference>
<dbReference type="GO" id="GO:0005524">
    <property type="term" value="F:ATP binding"/>
    <property type="evidence" value="ECO:0007669"/>
    <property type="project" value="UniProtKB-UniRule"/>
</dbReference>
<reference evidence="9" key="1">
    <citation type="submission" date="2021-02" db="EMBL/GenBank/DDBJ databases">
        <authorList>
            <person name="Cremers G."/>
            <person name="Picone N."/>
        </authorList>
    </citation>
    <scope>NUCLEOTIDE SEQUENCE</scope>
    <source>
        <strain evidence="9">PQ17</strain>
    </source>
</reference>
<evidence type="ECO:0000256" key="7">
    <source>
        <dbReference type="RuleBase" id="RU000505"/>
    </source>
</evidence>
<comment type="caution">
    <text evidence="5">Lacks conserved residue(s) required for the propagation of feature annotation.</text>
</comment>
<proteinExistence type="inferred from homology"/>
<dbReference type="InterPro" id="IPR023660">
    <property type="entry name" value="Arg_Kinase"/>
</dbReference>
<name>A0A8J2BJ17_9BACT</name>
<dbReference type="CDD" id="cd07930">
    <property type="entry name" value="bacterial_phosphagen_kinase"/>
    <property type="match status" value="1"/>
</dbReference>
<dbReference type="HAMAP" id="MF_00602">
    <property type="entry name" value="Prot_Arg_kinase"/>
    <property type="match status" value="1"/>
</dbReference>
<feature type="binding site" evidence="5 6">
    <location>
        <begin position="255"/>
        <end position="260"/>
    </location>
    <ligand>
        <name>ATP</name>
        <dbReference type="ChEBI" id="CHEBI:30616"/>
    </ligand>
</feature>
<dbReference type="InterPro" id="IPR022414">
    <property type="entry name" value="ATP-guanido_PTrfase_cat"/>
</dbReference>
<keyword evidence="5" id="KW-0021">Allosteric enzyme</keyword>
<evidence type="ECO:0000256" key="1">
    <source>
        <dbReference type="ARBA" id="ARBA00022679"/>
    </source>
</evidence>
<protein>
    <recommendedName>
        <fullName evidence="5">Protein-arginine kinase</fullName>
        <ecNumber evidence="5">2.7.14.1</ecNumber>
    </recommendedName>
</protein>
<evidence type="ECO:0000256" key="3">
    <source>
        <dbReference type="ARBA" id="ARBA00022777"/>
    </source>
</evidence>
<sequence>MLWVKCRANPRKPQATNNLAGRLARAFLSGFLATGVELCIIDRESLQKAVKLQELFKNPSEWLRGDGGNNRVVICCRVRLARNVTGFAFPGWARKTERERLLEHVLPVVASHSEMKDPAICDTMDHFSALEKQVLVEEHLVSRELAGRNTGSGLVVNRPRSVSIMINEEDHLRLQAFKAGLQLQAAWELADRLDSDLDEKLEFAFSSHLGYLTACPTNVGTGLRASAMLHLPGLVLSDQIGQIVKAANRIGLAVRGLYGEGTEALGNLFQLSNQMTLGESEEEILGRLDKVIRQIVEHEENARQKLVQERPRYIADQVSRAYAILTHAYTLSSKEALNLLSILRLGVDLGIFPENGRQLIDECFIQTQPAHLQVIYAQRLNAEERDALRADLLRNRLAGFPPPDTTKLQAGFSFEC</sequence>
<evidence type="ECO:0000256" key="6">
    <source>
        <dbReference type="PROSITE-ProRule" id="PRU00843"/>
    </source>
</evidence>
<gene>
    <name evidence="5 9" type="primary">mcsB</name>
    <name evidence="9" type="ORF">MPNT_10041</name>
</gene>
<feature type="domain" description="Phosphagen kinase C-terminal" evidence="8">
    <location>
        <begin position="72"/>
        <end position="302"/>
    </location>
</feature>
<comment type="similarity">
    <text evidence="5 6 7">Belongs to the ATP:guanido phosphotransferase family.</text>
</comment>
<dbReference type="PROSITE" id="PS00112">
    <property type="entry name" value="PHOSPHAGEN_KINASE"/>
    <property type="match status" value="1"/>
</dbReference>
<dbReference type="Proteomes" id="UP000663859">
    <property type="component" value="Unassembled WGS sequence"/>
</dbReference>
<keyword evidence="1 5" id="KW-0808">Transferase</keyword>
<dbReference type="InterPro" id="IPR014746">
    <property type="entry name" value="Gln_synth/guanido_kin_cat_dom"/>
</dbReference>
<feature type="binding site" evidence="6">
    <location>
        <begin position="75"/>
        <end position="79"/>
    </location>
    <ligand>
        <name>ATP</name>
        <dbReference type="ChEBI" id="CHEBI:30616"/>
    </ligand>
</feature>
<evidence type="ECO:0000259" key="8">
    <source>
        <dbReference type="PROSITE" id="PS51510"/>
    </source>
</evidence>
<feature type="binding site" evidence="5 6">
    <location>
        <position position="173"/>
    </location>
    <ligand>
        <name>ATP</name>
        <dbReference type="ChEBI" id="CHEBI:30616"/>
    </ligand>
</feature>
<keyword evidence="3 5" id="KW-0418">Kinase</keyword>
<comment type="caution">
    <text evidence="9">The sequence shown here is derived from an EMBL/GenBank/DDBJ whole genome shotgun (WGS) entry which is preliminary data.</text>
</comment>
<dbReference type="Gene3D" id="3.30.590.10">
    <property type="entry name" value="Glutamine synthetase/guanido kinase, catalytic domain"/>
    <property type="match status" value="1"/>
</dbReference>
<feature type="binding site" evidence="5 6">
    <location>
        <position position="139"/>
    </location>
    <ligand>
        <name>ATP</name>
        <dbReference type="ChEBI" id="CHEBI:30616"/>
    </ligand>
</feature>
<dbReference type="GO" id="GO:1990424">
    <property type="term" value="F:protein arginine kinase activity"/>
    <property type="evidence" value="ECO:0007669"/>
    <property type="project" value="UniProtKB-EC"/>
</dbReference>
<dbReference type="EC" id="2.7.14.1" evidence="5"/>
<feature type="binding site" evidence="5 6">
    <location>
        <begin position="224"/>
        <end position="228"/>
    </location>
    <ligand>
        <name>ATP</name>
        <dbReference type="ChEBI" id="CHEBI:30616"/>
    </ligand>
</feature>
<evidence type="ECO:0000313" key="10">
    <source>
        <dbReference type="Proteomes" id="UP000663859"/>
    </source>
</evidence>